<gene>
    <name evidence="2" type="ORF">Pla52n_39780</name>
</gene>
<sequence length="189" mass="20596">MNTNAIQVRPAHSDDRDRILAVHLDAFGDDEGPVIVSLLEEMLDDPSAEPIHSFVAESNDEIVGHVLFSSVTIESASESNEGPTAQLLAPLAVPSKLHGQGIGTHLVKETLKQLAASGVQLVFVLGYPKYYSRFGFVPAGVRGFQAPYPIPEKNADAWMVLELEAEAVKSVEGTIRCCQSLDHQKYWVE</sequence>
<dbReference type="SUPFAM" id="SSF55729">
    <property type="entry name" value="Acyl-CoA N-acyltransferases (Nat)"/>
    <property type="match status" value="1"/>
</dbReference>
<dbReference type="InterPro" id="IPR000182">
    <property type="entry name" value="GNAT_dom"/>
</dbReference>
<accession>A0A5C6AT51</accession>
<dbReference type="Gene3D" id="3.40.630.30">
    <property type="match status" value="1"/>
</dbReference>
<dbReference type="RefSeq" id="WP_146521129.1">
    <property type="nucleotide sequence ID" value="NZ_CP151726.1"/>
</dbReference>
<proteinExistence type="predicted"/>
<dbReference type="CDD" id="cd04301">
    <property type="entry name" value="NAT_SF"/>
    <property type="match status" value="1"/>
</dbReference>
<protein>
    <recommendedName>
        <fullName evidence="1">N-acetyltransferase domain-containing protein</fullName>
    </recommendedName>
</protein>
<organism evidence="2 3">
    <name type="scientific">Stieleria varia</name>
    <dbReference type="NCBI Taxonomy" id="2528005"/>
    <lineage>
        <taxon>Bacteria</taxon>
        <taxon>Pseudomonadati</taxon>
        <taxon>Planctomycetota</taxon>
        <taxon>Planctomycetia</taxon>
        <taxon>Pirellulales</taxon>
        <taxon>Pirellulaceae</taxon>
        <taxon>Stieleria</taxon>
    </lineage>
</organism>
<dbReference type="EMBL" id="SJPN01000004">
    <property type="protein sequence ID" value="TWU02890.1"/>
    <property type="molecule type" value="Genomic_DNA"/>
</dbReference>
<dbReference type="Pfam" id="PF13527">
    <property type="entry name" value="Acetyltransf_9"/>
    <property type="match status" value="1"/>
</dbReference>
<evidence type="ECO:0000259" key="1">
    <source>
        <dbReference type="PROSITE" id="PS51186"/>
    </source>
</evidence>
<evidence type="ECO:0000313" key="2">
    <source>
        <dbReference type="EMBL" id="TWU02890.1"/>
    </source>
</evidence>
<feature type="domain" description="N-acetyltransferase" evidence="1">
    <location>
        <begin position="6"/>
        <end position="164"/>
    </location>
</feature>
<dbReference type="GO" id="GO:0016747">
    <property type="term" value="F:acyltransferase activity, transferring groups other than amino-acyl groups"/>
    <property type="evidence" value="ECO:0007669"/>
    <property type="project" value="InterPro"/>
</dbReference>
<dbReference type="Proteomes" id="UP000320176">
    <property type="component" value="Unassembled WGS sequence"/>
</dbReference>
<name>A0A5C6AT51_9BACT</name>
<dbReference type="OrthoDB" id="9797178at2"/>
<dbReference type="PROSITE" id="PS51186">
    <property type="entry name" value="GNAT"/>
    <property type="match status" value="1"/>
</dbReference>
<evidence type="ECO:0000313" key="3">
    <source>
        <dbReference type="Proteomes" id="UP000320176"/>
    </source>
</evidence>
<comment type="caution">
    <text evidence="2">The sequence shown here is derived from an EMBL/GenBank/DDBJ whole genome shotgun (WGS) entry which is preliminary data.</text>
</comment>
<reference evidence="2 3" key="1">
    <citation type="submission" date="2019-02" db="EMBL/GenBank/DDBJ databases">
        <title>Deep-cultivation of Planctomycetes and their phenomic and genomic characterization uncovers novel biology.</title>
        <authorList>
            <person name="Wiegand S."/>
            <person name="Jogler M."/>
            <person name="Boedeker C."/>
            <person name="Pinto D."/>
            <person name="Vollmers J."/>
            <person name="Rivas-Marin E."/>
            <person name="Kohn T."/>
            <person name="Peeters S.H."/>
            <person name="Heuer A."/>
            <person name="Rast P."/>
            <person name="Oberbeckmann S."/>
            <person name="Bunk B."/>
            <person name="Jeske O."/>
            <person name="Meyerdierks A."/>
            <person name="Storesund J.E."/>
            <person name="Kallscheuer N."/>
            <person name="Luecker S."/>
            <person name="Lage O.M."/>
            <person name="Pohl T."/>
            <person name="Merkel B.J."/>
            <person name="Hornburger P."/>
            <person name="Mueller R.-W."/>
            <person name="Bruemmer F."/>
            <person name="Labrenz M."/>
            <person name="Spormann A.M."/>
            <person name="Op Den Camp H."/>
            <person name="Overmann J."/>
            <person name="Amann R."/>
            <person name="Jetten M.S.M."/>
            <person name="Mascher T."/>
            <person name="Medema M.H."/>
            <person name="Devos D.P."/>
            <person name="Kaster A.-K."/>
            <person name="Ovreas L."/>
            <person name="Rohde M."/>
            <person name="Galperin M.Y."/>
            <person name="Jogler C."/>
        </authorList>
    </citation>
    <scope>NUCLEOTIDE SEQUENCE [LARGE SCALE GENOMIC DNA]</scope>
    <source>
        <strain evidence="2 3">Pla52n</strain>
    </source>
</reference>
<dbReference type="AlphaFoldDB" id="A0A5C6AT51"/>
<keyword evidence="3" id="KW-1185">Reference proteome</keyword>
<dbReference type="InterPro" id="IPR016181">
    <property type="entry name" value="Acyl_CoA_acyltransferase"/>
</dbReference>